<dbReference type="InterPro" id="IPR000531">
    <property type="entry name" value="Beta-barrel_TonB"/>
</dbReference>
<evidence type="ECO:0000259" key="15">
    <source>
        <dbReference type="Pfam" id="PF00593"/>
    </source>
</evidence>
<evidence type="ECO:0000256" key="11">
    <source>
        <dbReference type="PROSITE-ProRule" id="PRU10144"/>
    </source>
</evidence>
<evidence type="ECO:0000259" key="16">
    <source>
        <dbReference type="Pfam" id="PF07715"/>
    </source>
</evidence>
<name>A0A7X6BCP8_9SPHN</name>
<proteinExistence type="inferred from homology"/>
<accession>A0A7X6BCP8</accession>
<keyword evidence="4 9" id="KW-0812">Transmembrane</keyword>
<keyword evidence="3 9" id="KW-1134">Transmembrane beta strand</keyword>
<feature type="domain" description="TonB-dependent receptor-like beta-barrel" evidence="15">
    <location>
        <begin position="441"/>
        <end position="890"/>
    </location>
</feature>
<keyword evidence="2 9" id="KW-0813">Transport</keyword>
<keyword evidence="18" id="KW-1185">Reference proteome</keyword>
<feature type="short sequence motif" description="TonB C-terminal box" evidence="11">
    <location>
        <begin position="913"/>
        <end position="930"/>
    </location>
</feature>
<dbReference type="PROSITE" id="PS01156">
    <property type="entry name" value="TONB_DEPENDENT_REC_2"/>
    <property type="match status" value="1"/>
</dbReference>
<reference evidence="17 18" key="1">
    <citation type="submission" date="2020-03" db="EMBL/GenBank/DDBJ databases">
        <title>Genomic Encyclopedia of Type Strains, Phase IV (KMG-IV): sequencing the most valuable type-strain genomes for metagenomic binning, comparative biology and taxonomic classification.</title>
        <authorList>
            <person name="Goeker M."/>
        </authorList>
    </citation>
    <scope>NUCLEOTIDE SEQUENCE [LARGE SCALE GENOMIC DNA]</scope>
    <source>
        <strain evidence="17 18">DSM 7225</strain>
    </source>
</reference>
<keyword evidence="5 14" id="KW-0732">Signal</keyword>
<evidence type="ECO:0000256" key="10">
    <source>
        <dbReference type="PROSITE-ProRule" id="PRU10143"/>
    </source>
</evidence>
<evidence type="ECO:0000256" key="14">
    <source>
        <dbReference type="SAM" id="SignalP"/>
    </source>
</evidence>
<keyword evidence="6 10" id="KW-0798">TonB box</keyword>
<sequence length="930" mass="101296">MGHWNKRTALLLGGGMVALIAQGQAWAATPRENTVAAAASDTPTSDNDDQTRDGETIVVTGQRAAIKTVQEEQVKSASLVTIVSGEELRAQPQQNLADLLTRLPGVSSSVDQSRNAASTGEAQYLSIRGLDTAYNAYALDGVRLAQTDARTRAISMNLLSPFALSEVRVDKAPTAAQDGDAIAGVIDLRTASPFDFGAHHFQIRAQGQIAGRAAARDQDPWGGTIALETAQQFGSFGVYASGYYGKKNVFSESVAIHKDYTKQNGNVPGAVRDNLANAVPVGVEWNIFQNKIERFGGTVNLEWKGDSTDLYARTTYGEYRLKNWMDQTAARSVGLTAGQTNPNAGSKLGSNYDSAGYLAMYGLGGTNYFRTEHSNQRLFTTKIGGESRLGDLTLDYNGAYSRGATSYPLRIQAKWGSPTYIGPNATGPATYKLITGLADRTNPQVVLTDDARNTITNLDNFGQAYTTAQFEDSWESKLEGRLDGTWRFGDRGLSSIQAGTKYEASKRYSNSLGDDGALEYDFTATDPNMTKLTAVPGKRLNGFMNDMQVPFYIPDHAWIEAQNAKLSLSKLSGIDPVKLEENRLDGKEHRASGYILANFAFGGLTITPGLRYEHNWFQGRYWQDNGKTAGFTTSARSYDQWLPSLIASYRPGANTVYRFSVRKSYSRPAFDLLLGPTSVSRDDSGKITSIFVPNPNLDAVEAWNVDTSIEHKGAGTDLFSASLYYKRLNHVMFSTGSTNATGDLNVWTSPNSQLSPDGVEIETLDTSGEGSVYGVELFARYSLKGLPGLLDGLGFQGNVTLQRADATVYVSNGYRRQRMPQAPQVMFNTELFWVHGGFNAALNYAYTGNKLYDLRSSQPDTYVQPVSTMNAILSYAVNQHLTAGVSVQNLLDSHSYWSTAGVGKALLSVDRKGGYVEVGRTYMLNLSYAF</sequence>
<dbReference type="EMBL" id="JAATJB010000002">
    <property type="protein sequence ID" value="NJB96872.1"/>
    <property type="molecule type" value="Genomic_DNA"/>
</dbReference>
<dbReference type="PROSITE" id="PS00430">
    <property type="entry name" value="TONB_DEPENDENT_REC_1"/>
    <property type="match status" value="1"/>
</dbReference>
<dbReference type="PANTHER" id="PTHR40980">
    <property type="entry name" value="PLUG DOMAIN-CONTAINING PROTEIN"/>
    <property type="match status" value="1"/>
</dbReference>
<dbReference type="Gene3D" id="2.40.170.20">
    <property type="entry name" value="TonB-dependent receptor, beta-barrel domain"/>
    <property type="match status" value="1"/>
</dbReference>
<evidence type="ECO:0000256" key="6">
    <source>
        <dbReference type="ARBA" id="ARBA00023077"/>
    </source>
</evidence>
<dbReference type="InterPro" id="IPR012910">
    <property type="entry name" value="Plug_dom"/>
</dbReference>
<dbReference type="AlphaFoldDB" id="A0A7X6BCP8"/>
<feature type="chain" id="PRO_5031031804" evidence="14">
    <location>
        <begin position="28"/>
        <end position="930"/>
    </location>
</feature>
<keyword evidence="17" id="KW-0675">Receptor</keyword>
<keyword evidence="8 9" id="KW-0998">Cell outer membrane</keyword>
<dbReference type="Proteomes" id="UP000531251">
    <property type="component" value="Unassembled WGS sequence"/>
</dbReference>
<feature type="region of interest" description="Disordered" evidence="13">
    <location>
        <begin position="32"/>
        <end position="53"/>
    </location>
</feature>
<dbReference type="Pfam" id="PF07715">
    <property type="entry name" value="Plug"/>
    <property type="match status" value="1"/>
</dbReference>
<organism evidence="17 18">
    <name type="scientific">Sphingomonas trueperi</name>
    <dbReference type="NCBI Taxonomy" id="53317"/>
    <lineage>
        <taxon>Bacteria</taxon>
        <taxon>Pseudomonadati</taxon>
        <taxon>Pseudomonadota</taxon>
        <taxon>Alphaproteobacteria</taxon>
        <taxon>Sphingomonadales</taxon>
        <taxon>Sphingomonadaceae</taxon>
        <taxon>Sphingomonas</taxon>
    </lineage>
</organism>
<evidence type="ECO:0000256" key="7">
    <source>
        <dbReference type="ARBA" id="ARBA00023136"/>
    </source>
</evidence>
<dbReference type="InterPro" id="IPR037066">
    <property type="entry name" value="Plug_dom_sf"/>
</dbReference>
<dbReference type="RefSeq" id="WP_125972582.1">
    <property type="nucleotide sequence ID" value="NZ_BAAADY010000005.1"/>
</dbReference>
<comment type="similarity">
    <text evidence="9 12">Belongs to the TonB-dependent receptor family.</text>
</comment>
<feature type="domain" description="TonB-dependent receptor plug" evidence="16">
    <location>
        <begin position="75"/>
        <end position="185"/>
    </location>
</feature>
<dbReference type="SUPFAM" id="SSF56935">
    <property type="entry name" value="Porins"/>
    <property type="match status" value="1"/>
</dbReference>
<comment type="caution">
    <text evidence="17">The sequence shown here is derived from an EMBL/GenBank/DDBJ whole genome shotgun (WGS) entry which is preliminary data.</text>
</comment>
<evidence type="ECO:0000256" key="13">
    <source>
        <dbReference type="SAM" id="MobiDB-lite"/>
    </source>
</evidence>
<protein>
    <submittedName>
        <fullName evidence="17">TonB-dependent receptor</fullName>
    </submittedName>
</protein>
<dbReference type="InterPro" id="IPR010104">
    <property type="entry name" value="TonB_rcpt_bac"/>
</dbReference>
<dbReference type="Gene3D" id="2.170.130.10">
    <property type="entry name" value="TonB-dependent receptor, plug domain"/>
    <property type="match status" value="1"/>
</dbReference>
<dbReference type="NCBIfam" id="TIGR01782">
    <property type="entry name" value="TonB-Xanth-Caul"/>
    <property type="match status" value="1"/>
</dbReference>
<evidence type="ECO:0000256" key="5">
    <source>
        <dbReference type="ARBA" id="ARBA00022729"/>
    </source>
</evidence>
<evidence type="ECO:0000256" key="12">
    <source>
        <dbReference type="RuleBase" id="RU003357"/>
    </source>
</evidence>
<gene>
    <name evidence="17" type="ORF">GGR89_001172</name>
</gene>
<dbReference type="PROSITE" id="PS52016">
    <property type="entry name" value="TONB_DEPENDENT_REC_3"/>
    <property type="match status" value="1"/>
</dbReference>
<comment type="subcellular location">
    <subcellularLocation>
        <location evidence="1 9">Cell outer membrane</location>
        <topology evidence="1 9">Multi-pass membrane protein</topology>
    </subcellularLocation>
</comment>
<evidence type="ECO:0000256" key="9">
    <source>
        <dbReference type="PROSITE-ProRule" id="PRU01360"/>
    </source>
</evidence>
<evidence type="ECO:0000256" key="4">
    <source>
        <dbReference type="ARBA" id="ARBA00022692"/>
    </source>
</evidence>
<evidence type="ECO:0000256" key="8">
    <source>
        <dbReference type="ARBA" id="ARBA00023237"/>
    </source>
</evidence>
<evidence type="ECO:0000256" key="2">
    <source>
        <dbReference type="ARBA" id="ARBA00022448"/>
    </source>
</evidence>
<feature type="signal peptide" evidence="14">
    <location>
        <begin position="1"/>
        <end position="27"/>
    </location>
</feature>
<evidence type="ECO:0000313" key="17">
    <source>
        <dbReference type="EMBL" id="NJB96872.1"/>
    </source>
</evidence>
<dbReference type="GO" id="GO:0009279">
    <property type="term" value="C:cell outer membrane"/>
    <property type="evidence" value="ECO:0007669"/>
    <property type="project" value="UniProtKB-SubCell"/>
</dbReference>
<feature type="short sequence motif" description="TonB box" evidence="10">
    <location>
        <begin position="56"/>
        <end position="62"/>
    </location>
</feature>
<dbReference type="InterPro" id="IPR036942">
    <property type="entry name" value="Beta-barrel_TonB_sf"/>
</dbReference>
<evidence type="ECO:0000256" key="3">
    <source>
        <dbReference type="ARBA" id="ARBA00022452"/>
    </source>
</evidence>
<dbReference type="PANTHER" id="PTHR40980:SF4">
    <property type="entry name" value="TONB-DEPENDENT RECEPTOR-LIKE BETA-BARREL DOMAIN-CONTAINING PROTEIN"/>
    <property type="match status" value="1"/>
</dbReference>
<dbReference type="InterPro" id="IPR010916">
    <property type="entry name" value="TonB_box_CS"/>
</dbReference>
<dbReference type="Pfam" id="PF00593">
    <property type="entry name" value="TonB_dep_Rec_b-barrel"/>
    <property type="match status" value="1"/>
</dbReference>
<dbReference type="InterPro" id="IPR039426">
    <property type="entry name" value="TonB-dep_rcpt-like"/>
</dbReference>
<dbReference type="InterPro" id="IPR010917">
    <property type="entry name" value="TonB_rcpt_CS"/>
</dbReference>
<evidence type="ECO:0000313" key="18">
    <source>
        <dbReference type="Proteomes" id="UP000531251"/>
    </source>
</evidence>
<keyword evidence="7 9" id="KW-0472">Membrane</keyword>
<evidence type="ECO:0000256" key="1">
    <source>
        <dbReference type="ARBA" id="ARBA00004571"/>
    </source>
</evidence>